<sequence length="45" mass="5495">IRMPMILNLVYRSQCHYQYDRGLKMRLAMMKSFEEVVTVFHEELS</sequence>
<dbReference type="Proteomes" id="UP000676336">
    <property type="component" value="Unassembled WGS sequence"/>
</dbReference>
<name>A0A8S2JS21_9BILA</name>
<protein>
    <submittedName>
        <fullName evidence="1">Uncharacterized protein</fullName>
    </submittedName>
</protein>
<organism evidence="1 2">
    <name type="scientific">Rotaria magnacalcarata</name>
    <dbReference type="NCBI Taxonomy" id="392030"/>
    <lineage>
        <taxon>Eukaryota</taxon>
        <taxon>Metazoa</taxon>
        <taxon>Spiralia</taxon>
        <taxon>Gnathifera</taxon>
        <taxon>Rotifera</taxon>
        <taxon>Eurotatoria</taxon>
        <taxon>Bdelloidea</taxon>
        <taxon>Philodinida</taxon>
        <taxon>Philodinidae</taxon>
        <taxon>Rotaria</taxon>
    </lineage>
</organism>
<comment type="caution">
    <text evidence="1">The sequence shown here is derived from an EMBL/GenBank/DDBJ whole genome shotgun (WGS) entry which is preliminary data.</text>
</comment>
<dbReference type="EMBL" id="CAJOBI010000435">
    <property type="protein sequence ID" value="CAF3822634.1"/>
    <property type="molecule type" value="Genomic_DNA"/>
</dbReference>
<reference evidence="1" key="1">
    <citation type="submission" date="2021-02" db="EMBL/GenBank/DDBJ databases">
        <authorList>
            <person name="Nowell W R."/>
        </authorList>
    </citation>
    <scope>NUCLEOTIDE SEQUENCE</scope>
</reference>
<evidence type="ECO:0000313" key="1">
    <source>
        <dbReference type="EMBL" id="CAF3822634.1"/>
    </source>
</evidence>
<gene>
    <name evidence="1" type="ORF">SMN809_LOCUS2381</name>
</gene>
<evidence type="ECO:0000313" key="2">
    <source>
        <dbReference type="Proteomes" id="UP000676336"/>
    </source>
</evidence>
<dbReference type="AlphaFoldDB" id="A0A8S2JS21"/>
<proteinExistence type="predicted"/>
<accession>A0A8S2JS21</accession>
<feature type="non-terminal residue" evidence="1">
    <location>
        <position position="1"/>
    </location>
</feature>